<evidence type="ECO:0000313" key="3">
    <source>
        <dbReference type="Proteomes" id="UP000235786"/>
    </source>
</evidence>
<organism evidence="2 3">
    <name type="scientific">Hyaloscypha variabilis (strain UAMH 11265 / GT02V1 / F)</name>
    <name type="common">Meliniomyces variabilis</name>
    <dbReference type="NCBI Taxonomy" id="1149755"/>
    <lineage>
        <taxon>Eukaryota</taxon>
        <taxon>Fungi</taxon>
        <taxon>Dikarya</taxon>
        <taxon>Ascomycota</taxon>
        <taxon>Pezizomycotina</taxon>
        <taxon>Leotiomycetes</taxon>
        <taxon>Helotiales</taxon>
        <taxon>Hyaloscyphaceae</taxon>
        <taxon>Hyaloscypha</taxon>
        <taxon>Hyaloscypha variabilis</taxon>
    </lineage>
</organism>
<evidence type="ECO:0000256" key="1">
    <source>
        <dbReference type="SAM" id="MobiDB-lite"/>
    </source>
</evidence>
<evidence type="ECO:0000313" key="2">
    <source>
        <dbReference type="EMBL" id="PMD30390.1"/>
    </source>
</evidence>
<sequence length="217" mass="23811">MAENLEFARQFLSSENDLAPQQAAQSPQKTPSTSRGTRLMTPTSPVVASAAFPGPVGRSASVTRGPAPMQNIDTLRSATTSPGQRTLQPSPALSADRRQALPTAQLPALVLEKVDGSFDNENPLPPSHFQDLDVDGFFSFVSEVTTKPRELFDKLTFTFLFEKGADRIWIINEGDEAAWNKLQNKAEFLYNLREPMTKKSKLLLVVEFGDKTVGNAE</sequence>
<accession>A0A2J6QVV5</accession>
<feature type="compositionally biased region" description="Polar residues" evidence="1">
    <location>
        <begin position="71"/>
        <end position="91"/>
    </location>
</feature>
<dbReference type="EMBL" id="KZ613967">
    <property type="protein sequence ID" value="PMD30390.1"/>
    <property type="molecule type" value="Genomic_DNA"/>
</dbReference>
<feature type="region of interest" description="Disordered" evidence="1">
    <location>
        <begin position="1"/>
        <end position="96"/>
    </location>
</feature>
<reference evidence="2 3" key="1">
    <citation type="submission" date="2016-04" db="EMBL/GenBank/DDBJ databases">
        <title>A degradative enzymes factory behind the ericoid mycorrhizal symbiosis.</title>
        <authorList>
            <consortium name="DOE Joint Genome Institute"/>
            <person name="Martino E."/>
            <person name="Morin E."/>
            <person name="Grelet G."/>
            <person name="Kuo A."/>
            <person name="Kohler A."/>
            <person name="Daghino S."/>
            <person name="Barry K."/>
            <person name="Choi C."/>
            <person name="Cichocki N."/>
            <person name="Clum A."/>
            <person name="Copeland A."/>
            <person name="Hainaut M."/>
            <person name="Haridas S."/>
            <person name="Labutti K."/>
            <person name="Lindquist E."/>
            <person name="Lipzen A."/>
            <person name="Khouja H.-R."/>
            <person name="Murat C."/>
            <person name="Ohm R."/>
            <person name="Olson A."/>
            <person name="Spatafora J."/>
            <person name="Veneault-Fourrey C."/>
            <person name="Henrissat B."/>
            <person name="Grigoriev I."/>
            <person name="Martin F."/>
            <person name="Perotto S."/>
        </authorList>
    </citation>
    <scope>NUCLEOTIDE SEQUENCE [LARGE SCALE GENOMIC DNA]</scope>
    <source>
        <strain evidence="2 3">F</strain>
    </source>
</reference>
<proteinExistence type="predicted"/>
<feature type="compositionally biased region" description="Polar residues" evidence="1">
    <location>
        <begin position="22"/>
        <end position="46"/>
    </location>
</feature>
<dbReference type="Proteomes" id="UP000235786">
    <property type="component" value="Unassembled WGS sequence"/>
</dbReference>
<protein>
    <submittedName>
        <fullName evidence="2">Uncharacterized protein</fullName>
    </submittedName>
</protein>
<name>A0A2J6QVV5_HYAVF</name>
<keyword evidence="3" id="KW-1185">Reference proteome</keyword>
<dbReference type="OrthoDB" id="3540796at2759"/>
<dbReference type="AlphaFoldDB" id="A0A2J6QVV5"/>
<gene>
    <name evidence="2" type="ORF">L207DRAFT_226034</name>
</gene>